<dbReference type="InterPro" id="IPR036770">
    <property type="entry name" value="Ankyrin_rpt-contain_sf"/>
</dbReference>
<dbReference type="SMART" id="SM00248">
    <property type="entry name" value="ANK"/>
    <property type="match status" value="3"/>
</dbReference>
<dbReference type="InterPro" id="IPR050889">
    <property type="entry name" value="Dendritic_Spine_Reg/Scaffold"/>
</dbReference>
<sequence length="482" mass="54965">MKQAANRRTVPLLPIWPFNYQHPTSPHAFKLTQLNHVNLKCAIGNLARDSLSFNIKPGLGKRNEIATQGYANEVQNCLYNFKMMDEFFQSSKFRLHRNKPPKPPFTASYLEYRVRNERQGGYARLLLLREIAEKLHLECGNTPKKDTDFESELTALCSLAVETGRISKIFEPGPLEENEASEGLYIAAVYRNALHIIMGEVSKHQGHCHSNYLFGSVNRTFSKYGSEEAFTLVQPRLYNVIWQAAQFGRIEMVRFLFKKRQQWRFDELTHCDNRSKLLDRVICTPSVEIWEYSMEWRRKYPHLFEDRKDCSLRKAAQLGWIDMVRHLLQLGANTELYQDDGGTCENALYFACVDGCEEIVQLLLDHSADTKGMMAVAARHGHQRIVQMLIAYGADTEKAISEAAAGGHIAIVRTLLDHGVSIHEVSSQAFVSVIELEHTALLGLLIERAGGWDPKTHQECLEVAKKEGLVSMEMLLNEYGDM</sequence>
<name>A0A6A5WUA9_9PLEO</name>
<keyword evidence="4" id="KW-1185">Reference proteome</keyword>
<keyword evidence="2" id="KW-0040">ANK repeat</keyword>
<proteinExistence type="predicted"/>
<evidence type="ECO:0000313" key="3">
    <source>
        <dbReference type="EMBL" id="KAF2004678.1"/>
    </source>
</evidence>
<evidence type="ECO:0000256" key="2">
    <source>
        <dbReference type="ARBA" id="ARBA00023043"/>
    </source>
</evidence>
<dbReference type="PANTHER" id="PTHR24166:SF48">
    <property type="entry name" value="PROTEIN VAPYRIN"/>
    <property type="match status" value="1"/>
</dbReference>
<dbReference type="PANTHER" id="PTHR24166">
    <property type="entry name" value="ROLLING PEBBLES, ISOFORM B"/>
    <property type="match status" value="1"/>
</dbReference>
<dbReference type="Pfam" id="PF12796">
    <property type="entry name" value="Ank_2"/>
    <property type="match status" value="1"/>
</dbReference>
<dbReference type="EMBL" id="ML977566">
    <property type="protein sequence ID" value="KAF2004678.1"/>
    <property type="molecule type" value="Genomic_DNA"/>
</dbReference>
<protein>
    <submittedName>
        <fullName evidence="3">Ankyrin</fullName>
    </submittedName>
</protein>
<reference evidence="3" key="1">
    <citation type="journal article" date="2020" name="Stud. Mycol.">
        <title>101 Dothideomycetes genomes: a test case for predicting lifestyles and emergence of pathogens.</title>
        <authorList>
            <person name="Haridas S."/>
            <person name="Albert R."/>
            <person name="Binder M."/>
            <person name="Bloem J."/>
            <person name="Labutti K."/>
            <person name="Salamov A."/>
            <person name="Andreopoulos B."/>
            <person name="Baker S."/>
            <person name="Barry K."/>
            <person name="Bills G."/>
            <person name="Bluhm B."/>
            <person name="Cannon C."/>
            <person name="Castanera R."/>
            <person name="Culley D."/>
            <person name="Daum C."/>
            <person name="Ezra D."/>
            <person name="Gonzalez J."/>
            <person name="Henrissat B."/>
            <person name="Kuo A."/>
            <person name="Liang C."/>
            <person name="Lipzen A."/>
            <person name="Lutzoni F."/>
            <person name="Magnuson J."/>
            <person name="Mondo S."/>
            <person name="Nolan M."/>
            <person name="Ohm R."/>
            <person name="Pangilinan J."/>
            <person name="Park H.-J."/>
            <person name="Ramirez L."/>
            <person name="Alfaro M."/>
            <person name="Sun H."/>
            <person name="Tritt A."/>
            <person name="Yoshinaga Y."/>
            <person name="Zwiers L.-H."/>
            <person name="Turgeon B."/>
            <person name="Goodwin S."/>
            <person name="Spatafora J."/>
            <person name="Crous P."/>
            <person name="Grigoriev I."/>
        </authorList>
    </citation>
    <scope>NUCLEOTIDE SEQUENCE</scope>
    <source>
        <strain evidence="3">CBS 123094</strain>
    </source>
</reference>
<dbReference type="OrthoDB" id="3799861at2759"/>
<dbReference type="AlphaFoldDB" id="A0A6A5WUA9"/>
<evidence type="ECO:0000256" key="1">
    <source>
        <dbReference type="ARBA" id="ARBA00022737"/>
    </source>
</evidence>
<dbReference type="InterPro" id="IPR002110">
    <property type="entry name" value="Ankyrin_rpt"/>
</dbReference>
<accession>A0A6A5WUA9</accession>
<dbReference type="SUPFAM" id="SSF48403">
    <property type="entry name" value="Ankyrin repeat"/>
    <property type="match status" value="1"/>
</dbReference>
<organism evidence="3 4">
    <name type="scientific">Amniculicola lignicola CBS 123094</name>
    <dbReference type="NCBI Taxonomy" id="1392246"/>
    <lineage>
        <taxon>Eukaryota</taxon>
        <taxon>Fungi</taxon>
        <taxon>Dikarya</taxon>
        <taxon>Ascomycota</taxon>
        <taxon>Pezizomycotina</taxon>
        <taxon>Dothideomycetes</taxon>
        <taxon>Pleosporomycetidae</taxon>
        <taxon>Pleosporales</taxon>
        <taxon>Amniculicolaceae</taxon>
        <taxon>Amniculicola</taxon>
    </lineage>
</organism>
<evidence type="ECO:0000313" key="4">
    <source>
        <dbReference type="Proteomes" id="UP000799779"/>
    </source>
</evidence>
<keyword evidence="1" id="KW-0677">Repeat</keyword>
<gene>
    <name evidence="3" type="ORF">P154DRAFT_586275</name>
</gene>
<dbReference type="Proteomes" id="UP000799779">
    <property type="component" value="Unassembled WGS sequence"/>
</dbReference>
<dbReference type="Gene3D" id="1.25.40.20">
    <property type="entry name" value="Ankyrin repeat-containing domain"/>
    <property type="match status" value="1"/>
</dbReference>